<dbReference type="EMBL" id="SPPK01000007">
    <property type="protein sequence ID" value="TFU86973.1"/>
    <property type="molecule type" value="Genomic_DNA"/>
</dbReference>
<evidence type="ECO:0000313" key="1">
    <source>
        <dbReference type="EMBL" id="TFU86973.1"/>
    </source>
</evidence>
<dbReference type="AlphaFoldDB" id="A0A4Y9II57"/>
<accession>A0A4Y9II57</accession>
<organism evidence="1 2">
    <name type="scientific">Dysgonomonas mossii</name>
    <dbReference type="NCBI Taxonomy" id="163665"/>
    <lineage>
        <taxon>Bacteria</taxon>
        <taxon>Pseudomonadati</taxon>
        <taxon>Bacteroidota</taxon>
        <taxon>Bacteroidia</taxon>
        <taxon>Bacteroidales</taxon>
        <taxon>Dysgonomonadaceae</taxon>
        <taxon>Dysgonomonas</taxon>
    </lineage>
</organism>
<gene>
    <name evidence="1" type="ORF">E4T88_16115</name>
</gene>
<proteinExistence type="predicted"/>
<comment type="caution">
    <text evidence="1">The sequence shown here is derived from an EMBL/GenBank/DDBJ whole genome shotgun (WGS) entry which is preliminary data.</text>
</comment>
<name>A0A4Y9II57_9BACT</name>
<protein>
    <submittedName>
        <fullName evidence="1">Uncharacterized protein</fullName>
    </submittedName>
</protein>
<reference evidence="1 2" key="1">
    <citation type="submission" date="2019-03" db="EMBL/GenBank/DDBJ databases">
        <title>Diversity of the mouse oral microbiome.</title>
        <authorList>
            <person name="Joseph S."/>
            <person name="Aduse-Opoku J."/>
            <person name="Curtis M."/>
            <person name="Wade W."/>
            <person name="Hashim A."/>
        </authorList>
    </citation>
    <scope>NUCLEOTIDE SEQUENCE [LARGE SCALE GENOMIC DNA]</scope>
    <source>
        <strain evidence="1 2">P11</strain>
    </source>
</reference>
<dbReference type="OrthoDB" id="770653at2"/>
<dbReference type="RefSeq" id="WP_135107242.1">
    <property type="nucleotide sequence ID" value="NZ_JADGKW010000007.1"/>
</dbReference>
<evidence type="ECO:0000313" key="2">
    <source>
        <dbReference type="Proteomes" id="UP000298285"/>
    </source>
</evidence>
<sequence length="157" mass="17810">MVRGSELTPLWKKSDIKKLFDKLAQRAEFVIMNLLERTGEEFVKIARLEGNYIDHTGNLRSSIGYVIVKDGRIVGKNFQLSEKEGTDKQTGKRQGEQLAMDLIRSFPKGYVLIGVAGMKYAVFVEVMENKDVLSRAADKADDFIKKHSRLLFNRLAA</sequence>
<dbReference type="Proteomes" id="UP000298285">
    <property type="component" value="Unassembled WGS sequence"/>
</dbReference>